<reference evidence="3" key="1">
    <citation type="journal article" date="2019" name="Int. J. Syst. Evol. Microbiol.">
        <title>The Global Catalogue of Microorganisms (GCM) 10K type strain sequencing project: providing services to taxonomists for standard genome sequencing and annotation.</title>
        <authorList>
            <consortium name="The Broad Institute Genomics Platform"/>
            <consortium name="The Broad Institute Genome Sequencing Center for Infectious Disease"/>
            <person name="Wu L."/>
            <person name="Ma J."/>
        </authorList>
    </citation>
    <scope>NUCLEOTIDE SEQUENCE [LARGE SCALE GENOMIC DNA]</scope>
    <source>
        <strain evidence="3">TBRC 5832</strain>
    </source>
</reference>
<gene>
    <name evidence="2" type="ORF">ACFO0C_28445</name>
</gene>
<evidence type="ECO:0000313" key="3">
    <source>
        <dbReference type="Proteomes" id="UP001595867"/>
    </source>
</evidence>
<dbReference type="EMBL" id="JBHSBL010000019">
    <property type="protein sequence ID" value="MFC4068879.1"/>
    <property type="molecule type" value="Genomic_DNA"/>
</dbReference>
<comment type="caution">
    <text evidence="2">The sequence shown here is derived from an EMBL/GenBank/DDBJ whole genome shotgun (WGS) entry which is preliminary data.</text>
</comment>
<evidence type="ECO:0000313" key="2">
    <source>
        <dbReference type="EMBL" id="MFC4068879.1"/>
    </source>
</evidence>
<feature type="region of interest" description="Disordered" evidence="1">
    <location>
        <begin position="247"/>
        <end position="276"/>
    </location>
</feature>
<name>A0ABV8IX69_9ACTN</name>
<proteinExistence type="predicted"/>
<dbReference type="Proteomes" id="UP001595867">
    <property type="component" value="Unassembled WGS sequence"/>
</dbReference>
<organism evidence="2 3">
    <name type="scientific">Actinoplanes subglobosus</name>
    <dbReference type="NCBI Taxonomy" id="1547892"/>
    <lineage>
        <taxon>Bacteria</taxon>
        <taxon>Bacillati</taxon>
        <taxon>Actinomycetota</taxon>
        <taxon>Actinomycetes</taxon>
        <taxon>Micromonosporales</taxon>
        <taxon>Micromonosporaceae</taxon>
        <taxon>Actinoplanes</taxon>
    </lineage>
</organism>
<keyword evidence="3" id="KW-1185">Reference proteome</keyword>
<dbReference type="RefSeq" id="WP_378069764.1">
    <property type="nucleotide sequence ID" value="NZ_JBHSBL010000019.1"/>
</dbReference>
<accession>A0ABV8IX69</accession>
<feature type="region of interest" description="Disordered" evidence="1">
    <location>
        <begin position="25"/>
        <end position="48"/>
    </location>
</feature>
<protein>
    <recommendedName>
        <fullName evidence="4">HEAT repeat domain-containing protein</fullName>
    </recommendedName>
</protein>
<sequence length="282" mass="30591">MTDQDDVILVIRHSWASFEMPLTEWMSREGPGPRNAGPVSARSRSTGEPLSLTVIPAAYRHDRESRALIAAGRMASPWPDGSGESPPFDGHVADPAGADRRITALLGGDTDFGDNAPELVRRLAAGSRWPEFGTFIGLAAAAGRTEIGPVLCELLDSSLHPPDRLHVVDVLARLGHDEAGDTLWRQLSHFIHVDRDLGGARRCLRAMAVTGRRCRAMLLVVAWERLLVTGADRWPAEIPRWAEEELSSVGTPAGSFPPRVQCQGVGDSPTDDASVDDIFRRA</sequence>
<evidence type="ECO:0008006" key="4">
    <source>
        <dbReference type="Google" id="ProtNLM"/>
    </source>
</evidence>
<evidence type="ECO:0000256" key="1">
    <source>
        <dbReference type="SAM" id="MobiDB-lite"/>
    </source>
</evidence>